<protein>
    <submittedName>
        <fullName evidence="1">Uncharacterized protein</fullName>
    </submittedName>
</protein>
<proteinExistence type="predicted"/>
<sequence>MMLTLKLQVVLMMRKHNLLKSKESIVLNIHVELYKDSEADEADTCYLIILKTIS</sequence>
<accession>A0A6A4P4V3</accession>
<dbReference type="Proteomes" id="UP000447434">
    <property type="component" value="Chromosome 18"/>
</dbReference>
<dbReference type="EMBL" id="WOCE01000018">
    <property type="protein sequence ID" value="KAE9594068.1"/>
    <property type="molecule type" value="Genomic_DNA"/>
</dbReference>
<reference evidence="2" key="1">
    <citation type="journal article" date="2020" name="Nat. Commun.">
        <title>Genome sequence of the cluster root forming white lupin.</title>
        <authorList>
            <person name="Hufnagel B."/>
            <person name="Marques A."/>
            <person name="Soriano A."/>
            <person name="Marques L."/>
            <person name="Divol F."/>
            <person name="Doumas P."/>
            <person name="Sallet E."/>
            <person name="Mancinotti D."/>
            <person name="Carrere S."/>
            <person name="Marande W."/>
            <person name="Arribat S."/>
            <person name="Keller J."/>
            <person name="Huneau C."/>
            <person name="Blein T."/>
            <person name="Aime D."/>
            <person name="Laguerre M."/>
            <person name="Taylor J."/>
            <person name="Schubert V."/>
            <person name="Nelson M."/>
            <person name="Geu-Flores F."/>
            <person name="Crespi M."/>
            <person name="Gallardo-Guerrero K."/>
            <person name="Delaux P.-M."/>
            <person name="Salse J."/>
            <person name="Berges H."/>
            <person name="Guyot R."/>
            <person name="Gouzy J."/>
            <person name="Peret B."/>
        </authorList>
    </citation>
    <scope>NUCLEOTIDE SEQUENCE [LARGE SCALE GENOMIC DNA]</scope>
    <source>
        <strain evidence="2">cv. Amiga</strain>
    </source>
</reference>
<keyword evidence="2" id="KW-1185">Reference proteome</keyword>
<dbReference type="OrthoDB" id="786244at2759"/>
<gene>
    <name evidence="1" type="ORF">Lalb_Chr18g0049841</name>
</gene>
<comment type="caution">
    <text evidence="1">The sequence shown here is derived from an EMBL/GenBank/DDBJ whole genome shotgun (WGS) entry which is preliminary data.</text>
</comment>
<organism evidence="1 2">
    <name type="scientific">Lupinus albus</name>
    <name type="common">White lupine</name>
    <name type="synonym">Lupinus termis</name>
    <dbReference type="NCBI Taxonomy" id="3870"/>
    <lineage>
        <taxon>Eukaryota</taxon>
        <taxon>Viridiplantae</taxon>
        <taxon>Streptophyta</taxon>
        <taxon>Embryophyta</taxon>
        <taxon>Tracheophyta</taxon>
        <taxon>Spermatophyta</taxon>
        <taxon>Magnoliopsida</taxon>
        <taxon>eudicotyledons</taxon>
        <taxon>Gunneridae</taxon>
        <taxon>Pentapetalae</taxon>
        <taxon>rosids</taxon>
        <taxon>fabids</taxon>
        <taxon>Fabales</taxon>
        <taxon>Fabaceae</taxon>
        <taxon>Papilionoideae</taxon>
        <taxon>50 kb inversion clade</taxon>
        <taxon>genistoids sensu lato</taxon>
        <taxon>core genistoids</taxon>
        <taxon>Genisteae</taxon>
        <taxon>Lupinus</taxon>
    </lineage>
</organism>
<dbReference type="AlphaFoldDB" id="A0A6A4P4V3"/>
<evidence type="ECO:0000313" key="2">
    <source>
        <dbReference type="Proteomes" id="UP000447434"/>
    </source>
</evidence>
<name>A0A6A4P4V3_LUPAL</name>
<evidence type="ECO:0000313" key="1">
    <source>
        <dbReference type="EMBL" id="KAE9594068.1"/>
    </source>
</evidence>